<dbReference type="Proteomes" id="UP000326251">
    <property type="component" value="Unassembled WGS sequence"/>
</dbReference>
<evidence type="ECO:0000313" key="1">
    <source>
        <dbReference type="EMBL" id="KAA8823710.1"/>
    </source>
</evidence>
<dbReference type="AlphaFoldDB" id="A0A5J5E3I4"/>
<name>A0A5J5E3I4_9BIFI</name>
<evidence type="ECO:0000313" key="2">
    <source>
        <dbReference type="Proteomes" id="UP000326251"/>
    </source>
</evidence>
<dbReference type="EMBL" id="RZUG01000022">
    <property type="protein sequence ID" value="KAA8823710.1"/>
    <property type="molecule type" value="Genomic_DNA"/>
</dbReference>
<comment type="caution">
    <text evidence="1">The sequence shown here is derived from an EMBL/GenBank/DDBJ whole genome shotgun (WGS) entry which is preliminary data.</text>
</comment>
<organism evidence="1 2">
    <name type="scientific">Bifidobacterium reuteri</name>
    <dbReference type="NCBI Taxonomy" id="983706"/>
    <lineage>
        <taxon>Bacteria</taxon>
        <taxon>Bacillati</taxon>
        <taxon>Actinomycetota</taxon>
        <taxon>Actinomycetes</taxon>
        <taxon>Bifidobacteriales</taxon>
        <taxon>Bifidobacteriaceae</taxon>
        <taxon>Bifidobacterium</taxon>
    </lineage>
</organism>
<gene>
    <name evidence="1" type="ORF">EMO92_09740</name>
</gene>
<accession>A0A5J5E3I4</accession>
<dbReference type="RefSeq" id="WP_150335940.1">
    <property type="nucleotide sequence ID" value="NZ_RZUG01000022.1"/>
</dbReference>
<reference evidence="1 2" key="1">
    <citation type="journal article" date="2019" name="Syst. Appl. Microbiol.">
        <title>Characterization of Bifidobacterium species in feaces of the Egyptian fruit bat: Description of B. vespertilionis sp. nov. and B. rousetti sp. nov.</title>
        <authorList>
            <person name="Modesto M."/>
            <person name="Satti M."/>
            <person name="Watanabe K."/>
            <person name="Puglisi E."/>
            <person name="Morelli L."/>
            <person name="Huang C.-H."/>
            <person name="Liou J.-S."/>
            <person name="Miyashita M."/>
            <person name="Tamura T."/>
            <person name="Saito S."/>
            <person name="Mori K."/>
            <person name="Huang L."/>
            <person name="Sciavilla P."/>
            <person name="Sandri C."/>
            <person name="Spiezio C."/>
            <person name="Vitali F."/>
            <person name="Cavalieri D."/>
            <person name="Perpetuini G."/>
            <person name="Tofalo R."/>
            <person name="Bonetti A."/>
            <person name="Arita M."/>
            <person name="Mattarelli P."/>
        </authorList>
    </citation>
    <scope>NUCLEOTIDE SEQUENCE [LARGE SCALE GENOMIC DNA]</scope>
    <source>
        <strain evidence="1 2">RST19</strain>
    </source>
</reference>
<protein>
    <submittedName>
        <fullName evidence="1">Uncharacterized protein</fullName>
    </submittedName>
</protein>
<proteinExistence type="predicted"/>
<sequence>MGLDAVVRCRCWEDGLCSEPPVPRDDVYIDEDGYISSRTLDKAWHELNYDEFIKRYDSLDRSFDEWRQHACVHEDMEICDERIGNWSGVGELRYLIERANKRRPFPILSHMIPDGNGGQFPARLASAALEELDAFVQVIAGFNESWLVNTSSGERPTVSFPHEWKIEMDERESLASCKVVVTDRDGIRHEFRRFRQEPLRDEEITGETEYERRKRREWGWGDWPVRLIDLDTGDTATIAASLDVDFAGKPAEYRFEKHLAPYMSEDGTYWRAEVLRRLLKASLATGNPIQWC</sequence>